<proteinExistence type="predicted"/>
<dbReference type="GO" id="GO:0005975">
    <property type="term" value="P:carbohydrate metabolic process"/>
    <property type="evidence" value="ECO:0007669"/>
    <property type="project" value="InterPro"/>
</dbReference>
<dbReference type="AlphaFoldDB" id="A0A543CP55"/>
<dbReference type="GO" id="GO:0016810">
    <property type="term" value="F:hydrolase activity, acting on carbon-nitrogen (but not peptide) bonds"/>
    <property type="evidence" value="ECO:0007669"/>
    <property type="project" value="InterPro"/>
</dbReference>
<dbReference type="PANTHER" id="PTHR10587">
    <property type="entry name" value="GLYCOSYL TRANSFERASE-RELATED"/>
    <property type="match status" value="1"/>
</dbReference>
<accession>A0A543CP55</accession>
<dbReference type="InterPro" id="IPR050248">
    <property type="entry name" value="Polysacc_deacetylase_ArnD"/>
</dbReference>
<dbReference type="RefSeq" id="WP_141957416.1">
    <property type="nucleotide sequence ID" value="NZ_VFOZ01000001.1"/>
</dbReference>
<keyword evidence="5" id="KW-1185">Reference proteome</keyword>
<dbReference type="Pfam" id="PF01522">
    <property type="entry name" value="Polysacc_deac_1"/>
    <property type="match status" value="1"/>
</dbReference>
<dbReference type="Gene3D" id="3.20.20.370">
    <property type="entry name" value="Glycoside hydrolase/deacetylase"/>
    <property type="match status" value="1"/>
</dbReference>
<dbReference type="InterPro" id="IPR002509">
    <property type="entry name" value="NODB_dom"/>
</dbReference>
<organism evidence="4 5">
    <name type="scientific">Actinoallomurus bryophytorum</name>
    <dbReference type="NCBI Taxonomy" id="1490222"/>
    <lineage>
        <taxon>Bacteria</taxon>
        <taxon>Bacillati</taxon>
        <taxon>Actinomycetota</taxon>
        <taxon>Actinomycetes</taxon>
        <taxon>Streptosporangiales</taxon>
        <taxon>Thermomonosporaceae</taxon>
        <taxon>Actinoallomurus</taxon>
    </lineage>
</organism>
<dbReference type="InterPro" id="IPR006311">
    <property type="entry name" value="TAT_signal"/>
</dbReference>
<dbReference type="InterPro" id="IPR011330">
    <property type="entry name" value="Glyco_hydro/deAcase_b/a-brl"/>
</dbReference>
<keyword evidence="1" id="KW-0479">Metal-binding</keyword>
<evidence type="ECO:0000256" key="2">
    <source>
        <dbReference type="ARBA" id="ARBA00022801"/>
    </source>
</evidence>
<dbReference type="CDD" id="cd10917">
    <property type="entry name" value="CE4_NodB_like_6s_7s"/>
    <property type="match status" value="1"/>
</dbReference>
<evidence type="ECO:0000313" key="5">
    <source>
        <dbReference type="Proteomes" id="UP000316096"/>
    </source>
</evidence>
<dbReference type="PROSITE" id="PS51677">
    <property type="entry name" value="NODB"/>
    <property type="match status" value="1"/>
</dbReference>
<gene>
    <name evidence="4" type="ORF">FB559_4497</name>
</gene>
<dbReference type="PROSITE" id="PS51318">
    <property type="entry name" value="TAT"/>
    <property type="match status" value="1"/>
</dbReference>
<reference evidence="4 5" key="1">
    <citation type="submission" date="2019-06" db="EMBL/GenBank/DDBJ databases">
        <title>Sequencing the genomes of 1000 actinobacteria strains.</title>
        <authorList>
            <person name="Klenk H.-P."/>
        </authorList>
    </citation>
    <scope>NUCLEOTIDE SEQUENCE [LARGE SCALE GENOMIC DNA]</scope>
    <source>
        <strain evidence="4 5">DSM 102200</strain>
    </source>
</reference>
<name>A0A543CP55_9ACTN</name>
<keyword evidence="2" id="KW-0378">Hydrolase</keyword>
<protein>
    <submittedName>
        <fullName evidence="4">Peptidoglycan/xylan/chitin deacetylase (PgdA/CDA1 family)</fullName>
    </submittedName>
</protein>
<sequence length="264" mass="28077">MSGLDRRQALLTVAAGAVGLLAGGGPVVVRGLQPDPAPRTLRARRTAAHGPPPDPGYAHGPMQALQRPAHGLKDMSPPAPPTAVALTIDDGPHPTWTPKMLDLLAEFRVKGTFSLIGEQVAEYPQLVRRIVADGHQVSDHTMTHPLNLPQLSAAKMKVEIGDAHDRVAQLTGVAPKFFRSPGGAWSTQVLDTAAERGMICIDWAVDPRDWARPGTSRISSALLASKPGDILLCHDGGGDRSETIEALRNVIPTLQKRGLTFVAL</sequence>
<dbReference type="OrthoDB" id="3521160at2"/>
<dbReference type="GO" id="GO:0016020">
    <property type="term" value="C:membrane"/>
    <property type="evidence" value="ECO:0007669"/>
    <property type="project" value="TreeGrafter"/>
</dbReference>
<dbReference type="EMBL" id="VFOZ01000001">
    <property type="protein sequence ID" value="TQL98863.1"/>
    <property type="molecule type" value="Genomic_DNA"/>
</dbReference>
<feature type="domain" description="NodB homology" evidence="3">
    <location>
        <begin position="82"/>
        <end position="262"/>
    </location>
</feature>
<comment type="caution">
    <text evidence="4">The sequence shown here is derived from an EMBL/GenBank/DDBJ whole genome shotgun (WGS) entry which is preliminary data.</text>
</comment>
<dbReference type="GO" id="GO:0046872">
    <property type="term" value="F:metal ion binding"/>
    <property type="evidence" value="ECO:0007669"/>
    <property type="project" value="UniProtKB-KW"/>
</dbReference>
<evidence type="ECO:0000256" key="1">
    <source>
        <dbReference type="ARBA" id="ARBA00022723"/>
    </source>
</evidence>
<evidence type="ECO:0000259" key="3">
    <source>
        <dbReference type="PROSITE" id="PS51677"/>
    </source>
</evidence>
<dbReference type="PANTHER" id="PTHR10587:SF133">
    <property type="entry name" value="CHITIN DEACETYLASE 1-RELATED"/>
    <property type="match status" value="1"/>
</dbReference>
<evidence type="ECO:0000313" key="4">
    <source>
        <dbReference type="EMBL" id="TQL98863.1"/>
    </source>
</evidence>
<dbReference type="SUPFAM" id="SSF88713">
    <property type="entry name" value="Glycoside hydrolase/deacetylase"/>
    <property type="match status" value="1"/>
</dbReference>
<dbReference type="Proteomes" id="UP000316096">
    <property type="component" value="Unassembled WGS sequence"/>
</dbReference>